<dbReference type="Pfam" id="PF00069">
    <property type="entry name" value="Pkinase"/>
    <property type="match status" value="1"/>
</dbReference>
<feature type="binding site" evidence="1">
    <location>
        <position position="39"/>
    </location>
    <ligand>
        <name>ATP</name>
        <dbReference type="ChEBI" id="CHEBI:30616"/>
    </ligand>
</feature>
<keyword evidence="4" id="KW-1185">Reference proteome</keyword>
<evidence type="ECO:0000259" key="2">
    <source>
        <dbReference type="PROSITE" id="PS50011"/>
    </source>
</evidence>
<dbReference type="AlphaFoldDB" id="A0A1C7LKK4"/>
<protein>
    <submittedName>
        <fullName evidence="3">Casein kinase I</fullName>
    </submittedName>
</protein>
<sequence>MLPLRVCRLYQFNKVLGQGSFSEVYGVFHLTSGGETAIKVEMPPEEDWKVATLPYEAAIHRHLRGHYGFPSIFWSGMDGGAHVIVMERLGATIEDLRRLCRGHFSMKTICMLAEQMITRIEFAHSRGIIIRDVKPHNFAMGIKRRANLVYLFDLGLGKLYVDPTTGQHKPFREGLVGVGTVRYASANVHAGKEQGRRDDIIALGHNLLYLLHGRLPWQGIYAPSIEAKLRRIWEMKEPEGKVMREFIARSPPEFSAFFNHCYSLRDRMKKEGWSYDWRFDWLDPSGLEAGTLMADCYKIDERFVNLESTELPQPSVLVELDHLLFIGITKGTVEWHLLKLDPQPPTLIKTYHFAAHTKPSNL</sequence>
<dbReference type="InterPro" id="IPR017441">
    <property type="entry name" value="Protein_kinase_ATP_BS"/>
</dbReference>
<dbReference type="OrthoDB" id="2789670at2759"/>
<dbReference type="SUPFAM" id="SSF56112">
    <property type="entry name" value="Protein kinase-like (PK-like)"/>
    <property type="match status" value="1"/>
</dbReference>
<dbReference type="Proteomes" id="UP000092993">
    <property type="component" value="Unassembled WGS sequence"/>
</dbReference>
<evidence type="ECO:0000313" key="3">
    <source>
        <dbReference type="EMBL" id="OBZ65271.1"/>
    </source>
</evidence>
<dbReference type="EMBL" id="LUGG01000047">
    <property type="protein sequence ID" value="OBZ65271.1"/>
    <property type="molecule type" value="Genomic_DNA"/>
</dbReference>
<dbReference type="GO" id="GO:0004672">
    <property type="term" value="F:protein kinase activity"/>
    <property type="evidence" value="ECO:0007669"/>
    <property type="project" value="InterPro"/>
</dbReference>
<dbReference type="CDD" id="cd14016">
    <property type="entry name" value="STKc_CK1"/>
    <property type="match status" value="1"/>
</dbReference>
<keyword evidence="3" id="KW-0808">Transferase</keyword>
<dbReference type="InterPro" id="IPR011009">
    <property type="entry name" value="Kinase-like_dom_sf"/>
</dbReference>
<comment type="caution">
    <text evidence="3">The sequence shown here is derived from an EMBL/GenBank/DDBJ whole genome shotgun (WGS) entry which is preliminary data.</text>
</comment>
<dbReference type="GO" id="GO:0005524">
    <property type="term" value="F:ATP binding"/>
    <property type="evidence" value="ECO:0007669"/>
    <property type="project" value="UniProtKB-UniRule"/>
</dbReference>
<dbReference type="PROSITE" id="PS00107">
    <property type="entry name" value="PROTEIN_KINASE_ATP"/>
    <property type="match status" value="1"/>
</dbReference>
<dbReference type="PANTHER" id="PTHR11909">
    <property type="entry name" value="CASEIN KINASE-RELATED"/>
    <property type="match status" value="1"/>
</dbReference>
<dbReference type="InterPro" id="IPR000719">
    <property type="entry name" value="Prot_kinase_dom"/>
</dbReference>
<feature type="domain" description="Protein kinase" evidence="2">
    <location>
        <begin position="10"/>
        <end position="325"/>
    </location>
</feature>
<evidence type="ECO:0000256" key="1">
    <source>
        <dbReference type="PROSITE-ProRule" id="PRU10141"/>
    </source>
</evidence>
<keyword evidence="1" id="KW-0547">Nucleotide-binding</keyword>
<reference evidence="3 4" key="1">
    <citation type="submission" date="2016-03" db="EMBL/GenBank/DDBJ databases">
        <title>Whole genome sequencing of Grifola frondosa 9006-11.</title>
        <authorList>
            <person name="Min B."/>
            <person name="Park H."/>
            <person name="Kim J.-G."/>
            <person name="Cho H."/>
            <person name="Oh Y.-L."/>
            <person name="Kong W.-S."/>
            <person name="Choi I.-G."/>
        </authorList>
    </citation>
    <scope>NUCLEOTIDE SEQUENCE [LARGE SCALE GENOMIC DNA]</scope>
    <source>
        <strain evidence="3 4">9006-11</strain>
    </source>
</reference>
<dbReference type="OMA" id="AGIDANH"/>
<keyword evidence="3" id="KW-0418">Kinase</keyword>
<keyword evidence="1" id="KW-0067">ATP-binding</keyword>
<organism evidence="3 4">
    <name type="scientific">Grifola frondosa</name>
    <name type="common">Maitake</name>
    <name type="synonym">Polyporus frondosus</name>
    <dbReference type="NCBI Taxonomy" id="5627"/>
    <lineage>
        <taxon>Eukaryota</taxon>
        <taxon>Fungi</taxon>
        <taxon>Dikarya</taxon>
        <taxon>Basidiomycota</taxon>
        <taxon>Agaricomycotina</taxon>
        <taxon>Agaricomycetes</taxon>
        <taxon>Polyporales</taxon>
        <taxon>Grifolaceae</taxon>
        <taxon>Grifola</taxon>
    </lineage>
</organism>
<gene>
    <name evidence="3" type="primary">KC1_4</name>
    <name evidence="3" type="ORF">A0H81_14789</name>
</gene>
<dbReference type="Gene3D" id="1.10.510.10">
    <property type="entry name" value="Transferase(Phosphotransferase) domain 1"/>
    <property type="match status" value="1"/>
</dbReference>
<dbReference type="STRING" id="5627.A0A1C7LKK4"/>
<evidence type="ECO:0000313" key="4">
    <source>
        <dbReference type="Proteomes" id="UP000092993"/>
    </source>
</evidence>
<dbReference type="PROSITE" id="PS50011">
    <property type="entry name" value="PROTEIN_KINASE_DOM"/>
    <property type="match status" value="1"/>
</dbReference>
<dbReference type="InterPro" id="IPR050235">
    <property type="entry name" value="CK1_Ser-Thr_kinase"/>
</dbReference>
<dbReference type="SMART" id="SM00220">
    <property type="entry name" value="S_TKc"/>
    <property type="match status" value="1"/>
</dbReference>
<name>A0A1C7LKK4_GRIFR</name>
<accession>A0A1C7LKK4</accession>
<proteinExistence type="predicted"/>